<dbReference type="AlphaFoldDB" id="A0A1F7U3G9"/>
<gene>
    <name evidence="2" type="ORF">A3D72_00960</name>
</gene>
<reference evidence="2 3" key="1">
    <citation type="journal article" date="2016" name="Nat. Commun.">
        <title>Thousands of microbial genomes shed light on interconnected biogeochemical processes in an aquifer system.</title>
        <authorList>
            <person name="Anantharaman K."/>
            <person name="Brown C.T."/>
            <person name="Hug L.A."/>
            <person name="Sharon I."/>
            <person name="Castelle C.J."/>
            <person name="Probst A.J."/>
            <person name="Thomas B.C."/>
            <person name="Singh A."/>
            <person name="Wilkins M.J."/>
            <person name="Karaoz U."/>
            <person name="Brodie E.L."/>
            <person name="Williams K.H."/>
            <person name="Hubbard S.S."/>
            <person name="Banfield J.F."/>
        </authorList>
    </citation>
    <scope>NUCLEOTIDE SEQUENCE [LARGE SCALE GENOMIC DNA]</scope>
</reference>
<dbReference type="InterPro" id="IPR019734">
    <property type="entry name" value="TPR_rpt"/>
</dbReference>
<sequence>MRIRKSAVLVAILLVIAAAAAGFIWGLPAWRAEQDRSLRDRLAHDQKTADSYQMLLKGEERMKREPDNPEGFLTAGLAWKSIGDSTGERQFIERALAVYEKGVLLFGDRNAVVVLDAANLNRQLGDYARAEKLYRDAISVNPGGADAYLALVDLYRYDLKKDSKDIIDVYRQALATVVENPEIVQHLAFYLKDVGRYADALSYFELLDKQYPGQFTEVIDELRQKIASI</sequence>
<keyword evidence="1" id="KW-0802">TPR repeat</keyword>
<dbReference type="Proteomes" id="UP000176303">
    <property type="component" value="Unassembled WGS sequence"/>
</dbReference>
<protein>
    <submittedName>
        <fullName evidence="2">Uncharacterized protein</fullName>
    </submittedName>
</protein>
<evidence type="ECO:0000256" key="1">
    <source>
        <dbReference type="PROSITE-ProRule" id="PRU00339"/>
    </source>
</evidence>
<dbReference type="Gene3D" id="1.25.40.10">
    <property type="entry name" value="Tetratricopeptide repeat domain"/>
    <property type="match status" value="1"/>
</dbReference>
<accession>A0A1F7U3G9</accession>
<name>A0A1F7U3G9_9BACT</name>
<proteinExistence type="predicted"/>
<dbReference type="Pfam" id="PF13432">
    <property type="entry name" value="TPR_16"/>
    <property type="match status" value="1"/>
</dbReference>
<comment type="caution">
    <text evidence="2">The sequence shown here is derived from an EMBL/GenBank/DDBJ whole genome shotgun (WGS) entry which is preliminary data.</text>
</comment>
<evidence type="ECO:0000313" key="3">
    <source>
        <dbReference type="Proteomes" id="UP000176303"/>
    </source>
</evidence>
<organism evidence="2 3">
    <name type="scientific">Candidatus Uhrbacteria bacterium RIFCSPHIGHO2_02_FULL_57_19</name>
    <dbReference type="NCBI Taxonomy" id="1802391"/>
    <lineage>
        <taxon>Bacteria</taxon>
        <taxon>Candidatus Uhriibacteriota</taxon>
    </lineage>
</organism>
<evidence type="ECO:0000313" key="2">
    <source>
        <dbReference type="EMBL" id="OGL72388.1"/>
    </source>
</evidence>
<dbReference type="STRING" id="1802391.A3D72_00960"/>
<dbReference type="SUPFAM" id="SSF48452">
    <property type="entry name" value="TPR-like"/>
    <property type="match status" value="1"/>
</dbReference>
<dbReference type="InterPro" id="IPR011990">
    <property type="entry name" value="TPR-like_helical_dom_sf"/>
</dbReference>
<feature type="repeat" description="TPR" evidence="1">
    <location>
        <begin position="111"/>
        <end position="144"/>
    </location>
</feature>
<dbReference type="EMBL" id="MGDZ01000064">
    <property type="protein sequence ID" value="OGL72388.1"/>
    <property type="molecule type" value="Genomic_DNA"/>
</dbReference>
<dbReference type="PROSITE" id="PS50005">
    <property type="entry name" value="TPR"/>
    <property type="match status" value="1"/>
</dbReference>